<dbReference type="PANTHER" id="PTHR37534:SF3">
    <property type="entry name" value="ZN(II)2CYS6 TRANSCRIPTION FACTOR (EUROFUNG)"/>
    <property type="match status" value="1"/>
</dbReference>
<dbReference type="GO" id="GO:0008270">
    <property type="term" value="F:zinc ion binding"/>
    <property type="evidence" value="ECO:0007669"/>
    <property type="project" value="InterPro"/>
</dbReference>
<keyword evidence="2" id="KW-0539">Nucleus</keyword>
<evidence type="ECO:0000256" key="2">
    <source>
        <dbReference type="ARBA" id="ARBA00023242"/>
    </source>
</evidence>
<name>A0A8K0X4S7_9PEZI</name>
<feature type="region of interest" description="Disordered" evidence="3">
    <location>
        <begin position="184"/>
        <end position="216"/>
    </location>
</feature>
<dbReference type="SUPFAM" id="SSF57701">
    <property type="entry name" value="Zn2/Cys6 DNA-binding domain"/>
    <property type="match status" value="1"/>
</dbReference>
<evidence type="ECO:0000256" key="3">
    <source>
        <dbReference type="SAM" id="MobiDB-lite"/>
    </source>
</evidence>
<dbReference type="EMBL" id="JAGPXD010000002">
    <property type="protein sequence ID" value="KAH7367107.1"/>
    <property type="molecule type" value="Genomic_DNA"/>
</dbReference>
<dbReference type="InterPro" id="IPR021858">
    <property type="entry name" value="Fun_TF"/>
</dbReference>
<dbReference type="SMART" id="SM00066">
    <property type="entry name" value="GAL4"/>
    <property type="match status" value="1"/>
</dbReference>
<dbReference type="PROSITE" id="PS50048">
    <property type="entry name" value="ZN2_CY6_FUNGAL_2"/>
    <property type="match status" value="1"/>
</dbReference>
<comment type="subcellular location">
    <subcellularLocation>
        <location evidence="1">Nucleus</location>
    </subcellularLocation>
</comment>
<feature type="domain" description="Zn(2)-C6 fungal-type" evidence="4">
    <location>
        <begin position="27"/>
        <end position="57"/>
    </location>
</feature>
<evidence type="ECO:0000256" key="1">
    <source>
        <dbReference type="ARBA" id="ARBA00004123"/>
    </source>
</evidence>
<feature type="compositionally biased region" description="Polar residues" evidence="3">
    <location>
        <begin position="65"/>
        <end position="76"/>
    </location>
</feature>
<dbReference type="Pfam" id="PF00172">
    <property type="entry name" value="Zn_clus"/>
    <property type="match status" value="1"/>
</dbReference>
<protein>
    <recommendedName>
        <fullName evidence="4">Zn(2)-C6 fungal-type domain-containing protein</fullName>
    </recommendedName>
</protein>
<feature type="region of interest" description="Disordered" evidence="3">
    <location>
        <begin position="1"/>
        <end position="26"/>
    </location>
</feature>
<dbReference type="Pfam" id="PF11951">
    <property type="entry name" value="Fungal_trans_2"/>
    <property type="match status" value="1"/>
</dbReference>
<dbReference type="GO" id="GO:0045944">
    <property type="term" value="P:positive regulation of transcription by RNA polymerase II"/>
    <property type="evidence" value="ECO:0007669"/>
    <property type="project" value="TreeGrafter"/>
</dbReference>
<sequence>MDGADSAPAPKKRIRKPRGRGLRTKTGCLTCRKRHKKCDEKQPVCGPCSIADRECVYPPNVAPLSHSSPLQMSNGNRSERSGRGPESVAGSPGLASRPGVTPQHQSVAARSPLATFAQASAAATVPSPGGFPMTQPSPVGLSLGDGFNFGYSPDTVSSELWSADFASTRWLSLLATDAANADSGFSLAPSPAPPDPDEAKRPGPPRHYTATGDPERRTWQLERDMTLTDHEAILFRHFTEHVARWLDLLDASTPFAARATRLALRNVGVMKAILALAAKHMVTTEASRGNAALLPPPDHGTDESMQYYYETLHYVQEALAYNSYTYSEELLVTVIAISSYEMLDESDGRGNWQRHLKGVFWIQRSQNTDGECGGLRQAIWWSWLRQDIWAAFREKRRCLSIWKPTLSVRELDQDQLARRTLYLLALAVNYCAQSRAIEIPEAAITDPSASEQRARAKEDLLHKMEGLRSLWGERFRPLPSAARGPGDVFSPLWIHPPHFGIAVQAYSFAQILITLHSPIPPGFNGYLKAQRTLSEAVDTICGVAMELSDPGAQIFSAQCLYGAGLCVQEPAKREAILRMMEDCEARVGWAPMVVWRNDLRQEWAKADSEHRV</sequence>
<reference evidence="5" key="1">
    <citation type="journal article" date="2021" name="Nat. Commun.">
        <title>Genetic determinants of endophytism in the Arabidopsis root mycobiome.</title>
        <authorList>
            <person name="Mesny F."/>
            <person name="Miyauchi S."/>
            <person name="Thiergart T."/>
            <person name="Pickel B."/>
            <person name="Atanasova L."/>
            <person name="Karlsson M."/>
            <person name="Huettel B."/>
            <person name="Barry K.W."/>
            <person name="Haridas S."/>
            <person name="Chen C."/>
            <person name="Bauer D."/>
            <person name="Andreopoulos W."/>
            <person name="Pangilinan J."/>
            <person name="LaButti K."/>
            <person name="Riley R."/>
            <person name="Lipzen A."/>
            <person name="Clum A."/>
            <person name="Drula E."/>
            <person name="Henrissat B."/>
            <person name="Kohler A."/>
            <person name="Grigoriev I.V."/>
            <person name="Martin F.M."/>
            <person name="Hacquard S."/>
        </authorList>
    </citation>
    <scope>NUCLEOTIDE SEQUENCE</scope>
    <source>
        <strain evidence="5">MPI-CAGE-AT-0016</strain>
    </source>
</reference>
<dbReference type="InterPro" id="IPR001138">
    <property type="entry name" value="Zn2Cys6_DnaBD"/>
</dbReference>
<dbReference type="GO" id="GO:0000976">
    <property type="term" value="F:transcription cis-regulatory region binding"/>
    <property type="evidence" value="ECO:0007669"/>
    <property type="project" value="TreeGrafter"/>
</dbReference>
<feature type="region of interest" description="Disordered" evidence="3">
    <location>
        <begin position="60"/>
        <end position="109"/>
    </location>
</feature>
<keyword evidence="6" id="KW-1185">Reference proteome</keyword>
<evidence type="ECO:0000313" key="6">
    <source>
        <dbReference type="Proteomes" id="UP000813385"/>
    </source>
</evidence>
<comment type="caution">
    <text evidence="5">The sequence shown here is derived from an EMBL/GenBank/DDBJ whole genome shotgun (WGS) entry which is preliminary data.</text>
</comment>
<dbReference type="Proteomes" id="UP000813385">
    <property type="component" value="Unassembled WGS sequence"/>
</dbReference>
<dbReference type="GO" id="GO:0000981">
    <property type="term" value="F:DNA-binding transcription factor activity, RNA polymerase II-specific"/>
    <property type="evidence" value="ECO:0007669"/>
    <property type="project" value="InterPro"/>
</dbReference>
<evidence type="ECO:0000259" key="4">
    <source>
        <dbReference type="PROSITE" id="PS50048"/>
    </source>
</evidence>
<dbReference type="PROSITE" id="PS00463">
    <property type="entry name" value="ZN2_CY6_FUNGAL_1"/>
    <property type="match status" value="1"/>
</dbReference>
<organism evidence="5 6">
    <name type="scientific">Plectosphaerella cucumerina</name>
    <dbReference type="NCBI Taxonomy" id="40658"/>
    <lineage>
        <taxon>Eukaryota</taxon>
        <taxon>Fungi</taxon>
        <taxon>Dikarya</taxon>
        <taxon>Ascomycota</taxon>
        <taxon>Pezizomycotina</taxon>
        <taxon>Sordariomycetes</taxon>
        <taxon>Hypocreomycetidae</taxon>
        <taxon>Glomerellales</taxon>
        <taxon>Plectosphaerellaceae</taxon>
        <taxon>Plectosphaerella</taxon>
    </lineage>
</organism>
<evidence type="ECO:0000313" key="5">
    <source>
        <dbReference type="EMBL" id="KAH7367107.1"/>
    </source>
</evidence>
<dbReference type="GO" id="GO:0005634">
    <property type="term" value="C:nucleus"/>
    <property type="evidence" value="ECO:0007669"/>
    <property type="project" value="UniProtKB-SubCell"/>
</dbReference>
<gene>
    <name evidence="5" type="ORF">B0T11DRAFT_223464</name>
</gene>
<dbReference type="Gene3D" id="4.10.240.10">
    <property type="entry name" value="Zn(2)-C6 fungal-type DNA-binding domain"/>
    <property type="match status" value="1"/>
</dbReference>
<dbReference type="OrthoDB" id="5319341at2759"/>
<feature type="compositionally biased region" description="Basic residues" evidence="3">
    <location>
        <begin position="10"/>
        <end position="23"/>
    </location>
</feature>
<accession>A0A8K0X4S7</accession>
<dbReference type="CDD" id="cd00067">
    <property type="entry name" value="GAL4"/>
    <property type="match status" value="1"/>
</dbReference>
<proteinExistence type="predicted"/>
<dbReference type="InterPro" id="IPR036864">
    <property type="entry name" value="Zn2-C6_fun-type_DNA-bd_sf"/>
</dbReference>
<dbReference type="PANTHER" id="PTHR37534">
    <property type="entry name" value="TRANSCRIPTIONAL ACTIVATOR PROTEIN UGA3"/>
    <property type="match status" value="1"/>
</dbReference>
<dbReference type="AlphaFoldDB" id="A0A8K0X4S7"/>